<name>A0A843YEH8_9RHOB</name>
<gene>
    <name evidence="10" type="ORF">GFB49_12660</name>
</gene>
<feature type="domain" description="HAMP" evidence="9">
    <location>
        <begin position="258"/>
        <end position="310"/>
    </location>
</feature>
<keyword evidence="2" id="KW-0145">Chemotaxis</keyword>
<keyword evidence="11" id="KW-1185">Reference proteome</keyword>
<dbReference type="InterPro" id="IPR004089">
    <property type="entry name" value="MCPsignal_dom"/>
</dbReference>
<dbReference type="GO" id="GO:0016020">
    <property type="term" value="C:membrane"/>
    <property type="evidence" value="ECO:0007669"/>
    <property type="project" value="UniProtKB-SubCell"/>
</dbReference>
<dbReference type="PANTHER" id="PTHR43531:SF11">
    <property type="entry name" value="METHYL-ACCEPTING CHEMOTAXIS PROTEIN 3"/>
    <property type="match status" value="1"/>
</dbReference>
<dbReference type="FunFam" id="1.10.287.950:FF:000001">
    <property type="entry name" value="Methyl-accepting chemotaxis sensory transducer"/>
    <property type="match status" value="1"/>
</dbReference>
<feature type="compositionally biased region" description="Polar residues" evidence="6">
    <location>
        <begin position="380"/>
        <end position="400"/>
    </location>
</feature>
<dbReference type="GO" id="GO:0007165">
    <property type="term" value="P:signal transduction"/>
    <property type="evidence" value="ECO:0007669"/>
    <property type="project" value="UniProtKB-KW"/>
</dbReference>
<organism evidence="10 11">
    <name type="scientific">Tritonibacter litoralis</name>
    <dbReference type="NCBI Taxonomy" id="2662264"/>
    <lineage>
        <taxon>Bacteria</taxon>
        <taxon>Pseudomonadati</taxon>
        <taxon>Pseudomonadota</taxon>
        <taxon>Alphaproteobacteria</taxon>
        <taxon>Rhodobacterales</taxon>
        <taxon>Paracoccaceae</taxon>
        <taxon>Tritonibacter</taxon>
    </lineage>
</organism>
<keyword evidence="5" id="KW-0175">Coiled coil</keyword>
<keyword evidence="7" id="KW-1133">Transmembrane helix</keyword>
<evidence type="ECO:0000259" key="8">
    <source>
        <dbReference type="PROSITE" id="PS50111"/>
    </source>
</evidence>
<comment type="subcellular location">
    <subcellularLocation>
        <location evidence="1">Membrane</location>
    </subcellularLocation>
</comment>
<dbReference type="InterPro" id="IPR003660">
    <property type="entry name" value="HAMP_dom"/>
</dbReference>
<dbReference type="PANTHER" id="PTHR43531">
    <property type="entry name" value="PROTEIN ICFG"/>
    <property type="match status" value="1"/>
</dbReference>
<dbReference type="CDD" id="cd11386">
    <property type="entry name" value="MCP_signal"/>
    <property type="match status" value="1"/>
</dbReference>
<keyword evidence="4" id="KW-0807">Transducer</keyword>
<dbReference type="AlphaFoldDB" id="A0A843YEH8"/>
<feature type="domain" description="HAMP" evidence="9">
    <location>
        <begin position="321"/>
        <end position="373"/>
    </location>
</feature>
<dbReference type="Gene3D" id="1.10.287.950">
    <property type="entry name" value="Methyl-accepting chemotaxis protein"/>
    <property type="match status" value="1"/>
</dbReference>
<dbReference type="SUPFAM" id="SSF58104">
    <property type="entry name" value="Methyl-accepting chemotaxis protein (MCP) signaling domain"/>
    <property type="match status" value="1"/>
</dbReference>
<feature type="transmembrane region" description="Helical" evidence="7">
    <location>
        <begin position="21"/>
        <end position="40"/>
    </location>
</feature>
<dbReference type="EMBL" id="WIBF01000007">
    <property type="protein sequence ID" value="MQQ09311.1"/>
    <property type="molecule type" value="Genomic_DNA"/>
</dbReference>
<evidence type="ECO:0000313" key="10">
    <source>
        <dbReference type="EMBL" id="MQQ09311.1"/>
    </source>
</evidence>
<evidence type="ECO:0000313" key="11">
    <source>
        <dbReference type="Proteomes" id="UP000444174"/>
    </source>
</evidence>
<dbReference type="PROSITE" id="PS50111">
    <property type="entry name" value="CHEMOTAXIS_TRANSDUC_2"/>
    <property type="match status" value="1"/>
</dbReference>
<evidence type="ECO:0000259" key="9">
    <source>
        <dbReference type="PROSITE" id="PS50885"/>
    </source>
</evidence>
<dbReference type="Gene3D" id="6.10.340.10">
    <property type="match status" value="1"/>
</dbReference>
<proteinExistence type="inferred from homology"/>
<protein>
    <submittedName>
        <fullName evidence="10">HAMP domain-containing protein</fullName>
    </submittedName>
</protein>
<comment type="caution">
    <text evidence="10">The sequence shown here is derived from an EMBL/GenBank/DDBJ whole genome shotgun (WGS) entry which is preliminary data.</text>
</comment>
<dbReference type="Pfam" id="PF00015">
    <property type="entry name" value="MCPsignal"/>
    <property type="match status" value="1"/>
</dbReference>
<keyword evidence="7" id="KW-0812">Transmembrane</keyword>
<keyword evidence="7" id="KW-0472">Membrane</keyword>
<dbReference type="SMART" id="SM00304">
    <property type="entry name" value="HAMP"/>
    <property type="match status" value="2"/>
</dbReference>
<dbReference type="Pfam" id="PF00672">
    <property type="entry name" value="HAMP"/>
    <property type="match status" value="1"/>
</dbReference>
<evidence type="ECO:0000256" key="5">
    <source>
        <dbReference type="SAM" id="Coils"/>
    </source>
</evidence>
<feature type="region of interest" description="Disordered" evidence="6">
    <location>
        <begin position="380"/>
        <end position="404"/>
    </location>
</feature>
<evidence type="ECO:0000256" key="6">
    <source>
        <dbReference type="SAM" id="MobiDB-lite"/>
    </source>
</evidence>
<evidence type="ECO:0000256" key="2">
    <source>
        <dbReference type="ARBA" id="ARBA00022500"/>
    </source>
</evidence>
<evidence type="ECO:0000256" key="3">
    <source>
        <dbReference type="ARBA" id="ARBA00029447"/>
    </source>
</evidence>
<comment type="similarity">
    <text evidence="3">Belongs to the methyl-accepting chemotaxis (MCP) protein family.</text>
</comment>
<dbReference type="GO" id="GO:0006935">
    <property type="term" value="P:chemotaxis"/>
    <property type="evidence" value="ECO:0007669"/>
    <property type="project" value="UniProtKB-KW"/>
</dbReference>
<reference evidence="10 11" key="1">
    <citation type="submission" date="2019-10" db="EMBL/GenBank/DDBJ databases">
        <title>Epibacterium sp. nov., isolated from seawater.</title>
        <authorList>
            <person name="Zhang X."/>
            <person name="Li N."/>
        </authorList>
    </citation>
    <scope>NUCLEOTIDE SEQUENCE [LARGE SCALE GENOMIC DNA]</scope>
    <source>
        <strain evidence="10 11">SM1979</strain>
    </source>
</reference>
<evidence type="ECO:0000256" key="1">
    <source>
        <dbReference type="ARBA" id="ARBA00004370"/>
    </source>
</evidence>
<sequence>MTDTVTQSPRKWYQVGLAGRILAWVLGPMLLLIGINVFYIHHSNQQSNQFLSHQETAVNVNQKLMKSSGDMTSALLNINRALRQMETSRRSGLEAKALNAKAEVENRDAFQAATRGYLKTIIGLSSVLQQTNLPRSEYALHVTYLTRVAGQVDRMVSLFTVANSRTLRLALEGDYAAAKNNYVFEERLRTKEIHHKLDEASVKFTELLSMINELQAAANAATMQEQATVLERMQSISITVLSVIAVVGLLAAFVSVSRSIIRPISRIPQSILNAGKADVEPDPAAARRDEIGDILRSVQRFGSEIKEAQRLQQRETEQQLAEQSTAVHAISSGLEQLASGDLTARIQQDLPEGYGELRENFNNTLDRLNETIARITVTSQSIKGSSGEINQGSQDLSQRTESQAATLEQTAAALDEMTASVRSAAENARQVEATMNEARNAAETNREIVQNAVSAMTEIKNSSNHISQIITVIDDIAFQTNLLALNAGVEAARAGEAGRGFAVVASEVRALALRSSDAAMEIKTLISNSRQQVDQGVDLVDQSGEALQSIVTQVTDVARLVSGIAEGAAEQSIGLNEINTGVIQLDKVTQQNAALVEETTATSQMLASDARQLAQLVDHFRIDTPTQSTRRSMAAR</sequence>
<feature type="domain" description="Methyl-accepting transducer" evidence="8">
    <location>
        <begin position="378"/>
        <end position="607"/>
    </location>
</feature>
<dbReference type="PROSITE" id="PS50885">
    <property type="entry name" value="HAMP"/>
    <property type="match status" value="2"/>
</dbReference>
<accession>A0A843YEH8</accession>
<evidence type="ECO:0000256" key="7">
    <source>
        <dbReference type="SAM" id="Phobius"/>
    </source>
</evidence>
<dbReference type="Proteomes" id="UP000444174">
    <property type="component" value="Unassembled WGS sequence"/>
</dbReference>
<dbReference type="InterPro" id="IPR051310">
    <property type="entry name" value="MCP_chemotaxis"/>
</dbReference>
<dbReference type="SMART" id="SM00283">
    <property type="entry name" value="MA"/>
    <property type="match status" value="1"/>
</dbReference>
<feature type="coiled-coil region" evidence="5">
    <location>
        <begin position="414"/>
        <end position="441"/>
    </location>
</feature>
<dbReference type="RefSeq" id="WP_153216251.1">
    <property type="nucleotide sequence ID" value="NZ_WIBF01000007.1"/>
</dbReference>
<evidence type="ECO:0000256" key="4">
    <source>
        <dbReference type="PROSITE-ProRule" id="PRU00284"/>
    </source>
</evidence>
<feature type="transmembrane region" description="Helical" evidence="7">
    <location>
        <begin position="236"/>
        <end position="256"/>
    </location>
</feature>